<proteinExistence type="predicted"/>
<name>A0ACC2F3Y0_DALPE</name>
<keyword evidence="2" id="KW-1185">Reference proteome</keyword>
<gene>
    <name evidence="1" type="ORF">DPEC_G00346950</name>
</gene>
<comment type="caution">
    <text evidence="1">The sequence shown here is derived from an EMBL/GenBank/DDBJ whole genome shotgun (WGS) entry which is preliminary data.</text>
</comment>
<protein>
    <submittedName>
        <fullName evidence="1">Uncharacterized protein</fullName>
    </submittedName>
</protein>
<dbReference type="Proteomes" id="UP001157502">
    <property type="component" value="Chromosome 35"/>
</dbReference>
<reference evidence="1" key="1">
    <citation type="submission" date="2021-05" db="EMBL/GenBank/DDBJ databases">
        <authorList>
            <person name="Pan Q."/>
            <person name="Jouanno E."/>
            <person name="Zahm M."/>
            <person name="Klopp C."/>
            <person name="Cabau C."/>
            <person name="Louis A."/>
            <person name="Berthelot C."/>
            <person name="Parey E."/>
            <person name="Roest Crollius H."/>
            <person name="Montfort J."/>
            <person name="Robinson-Rechavi M."/>
            <person name="Bouchez O."/>
            <person name="Lampietro C."/>
            <person name="Lopez Roques C."/>
            <person name="Donnadieu C."/>
            <person name="Postlethwait J."/>
            <person name="Bobe J."/>
            <person name="Dillon D."/>
            <person name="Chandos A."/>
            <person name="von Hippel F."/>
            <person name="Guiguen Y."/>
        </authorList>
    </citation>
    <scope>NUCLEOTIDE SEQUENCE</scope>
    <source>
        <strain evidence="1">YG-Jan2019</strain>
    </source>
</reference>
<dbReference type="EMBL" id="CM055762">
    <property type="protein sequence ID" value="KAJ7986066.1"/>
    <property type="molecule type" value="Genomic_DNA"/>
</dbReference>
<organism evidence="1 2">
    <name type="scientific">Dallia pectoralis</name>
    <name type="common">Alaska blackfish</name>
    <dbReference type="NCBI Taxonomy" id="75939"/>
    <lineage>
        <taxon>Eukaryota</taxon>
        <taxon>Metazoa</taxon>
        <taxon>Chordata</taxon>
        <taxon>Craniata</taxon>
        <taxon>Vertebrata</taxon>
        <taxon>Euteleostomi</taxon>
        <taxon>Actinopterygii</taxon>
        <taxon>Neopterygii</taxon>
        <taxon>Teleostei</taxon>
        <taxon>Protacanthopterygii</taxon>
        <taxon>Esociformes</taxon>
        <taxon>Umbridae</taxon>
        <taxon>Dallia</taxon>
    </lineage>
</organism>
<sequence length="169" mass="18381">MKSIPKIPTLIILGYTDTAQSNTNARALRLLQSAAVRPAPDNADWWTGKQTGYCWLRGCDATGPYEAKQLCRVDQEPGSWTWTGRQALWSSVKVWSLGQVPPCSSSQVTVPADRQEVDPVKETELVERVRVEAPPSRQQSECGAVSGGCQFSARERARAACSAASSSIL</sequence>
<evidence type="ECO:0000313" key="1">
    <source>
        <dbReference type="EMBL" id="KAJ7986066.1"/>
    </source>
</evidence>
<evidence type="ECO:0000313" key="2">
    <source>
        <dbReference type="Proteomes" id="UP001157502"/>
    </source>
</evidence>
<accession>A0ACC2F3Y0</accession>